<sequence>MASARLPAVSNPRAFSRSTSSLSVNSLPFAIGNLSQTVALSRSFHGLRRRSEPFYSSPSIWASRVPRRSFVANAVSEEMLPLVGNPAPDFEAEAVFDQEFVQVKLSDYIGKKHVILNRKKS</sequence>
<proteinExistence type="predicted"/>
<comment type="caution">
    <text evidence="1">The sequence shown here is derived from an EMBL/GenBank/DDBJ whole genome shotgun (WGS) entry which is preliminary data.</text>
</comment>
<dbReference type="InterPro" id="IPR036249">
    <property type="entry name" value="Thioredoxin-like_sf"/>
</dbReference>
<dbReference type="EMBL" id="JANQDX010000016">
    <property type="protein sequence ID" value="KAL0910494.1"/>
    <property type="molecule type" value="Genomic_DNA"/>
</dbReference>
<dbReference type="Gene3D" id="3.40.30.10">
    <property type="entry name" value="Glutaredoxin"/>
    <property type="match status" value="1"/>
</dbReference>
<evidence type="ECO:0000313" key="2">
    <source>
        <dbReference type="Proteomes" id="UP001552299"/>
    </source>
</evidence>
<gene>
    <name evidence="1" type="ORF">M5K25_021482</name>
</gene>
<protein>
    <submittedName>
        <fullName evidence="1">Uncharacterized protein</fullName>
    </submittedName>
</protein>
<dbReference type="AlphaFoldDB" id="A0ABD0UCX7"/>
<dbReference type="Proteomes" id="UP001552299">
    <property type="component" value="Unassembled WGS sequence"/>
</dbReference>
<accession>A0ABD0UCX7</accession>
<evidence type="ECO:0000313" key="1">
    <source>
        <dbReference type="EMBL" id="KAL0910494.1"/>
    </source>
</evidence>
<dbReference type="SUPFAM" id="SSF52833">
    <property type="entry name" value="Thioredoxin-like"/>
    <property type="match status" value="1"/>
</dbReference>
<reference evidence="1 2" key="1">
    <citation type="journal article" date="2024" name="Plant Biotechnol. J.">
        <title>Dendrobium thyrsiflorum genome and its molecular insights into genes involved in important horticultural traits.</title>
        <authorList>
            <person name="Chen B."/>
            <person name="Wang J.Y."/>
            <person name="Zheng P.J."/>
            <person name="Li K.L."/>
            <person name="Liang Y.M."/>
            <person name="Chen X.F."/>
            <person name="Zhang C."/>
            <person name="Zhao X."/>
            <person name="He X."/>
            <person name="Zhang G.Q."/>
            <person name="Liu Z.J."/>
            <person name="Xu Q."/>
        </authorList>
    </citation>
    <scope>NUCLEOTIDE SEQUENCE [LARGE SCALE GENOMIC DNA]</scope>
    <source>
        <strain evidence="1">GZMU011</strain>
    </source>
</reference>
<name>A0ABD0UCX7_DENTH</name>
<organism evidence="1 2">
    <name type="scientific">Dendrobium thyrsiflorum</name>
    <name type="common">Pinecone-like raceme dendrobium</name>
    <name type="synonym">Orchid</name>
    <dbReference type="NCBI Taxonomy" id="117978"/>
    <lineage>
        <taxon>Eukaryota</taxon>
        <taxon>Viridiplantae</taxon>
        <taxon>Streptophyta</taxon>
        <taxon>Embryophyta</taxon>
        <taxon>Tracheophyta</taxon>
        <taxon>Spermatophyta</taxon>
        <taxon>Magnoliopsida</taxon>
        <taxon>Liliopsida</taxon>
        <taxon>Asparagales</taxon>
        <taxon>Orchidaceae</taxon>
        <taxon>Epidendroideae</taxon>
        <taxon>Malaxideae</taxon>
        <taxon>Dendrobiinae</taxon>
        <taxon>Dendrobium</taxon>
    </lineage>
</organism>
<keyword evidence="2" id="KW-1185">Reference proteome</keyword>